<dbReference type="Gene3D" id="3.40.50.720">
    <property type="entry name" value="NAD(P)-binding Rossmann-like Domain"/>
    <property type="match status" value="1"/>
</dbReference>
<dbReference type="InterPro" id="IPR051593">
    <property type="entry name" value="Ergosterol_Biosynth_ERG27"/>
</dbReference>
<proteinExistence type="predicted"/>
<dbReference type="PANTHER" id="PTHR43647:SF4">
    <property type="entry name" value="KETOREDUCTASE (KR) DOMAIN-CONTAINING PROTEIN"/>
    <property type="match status" value="1"/>
</dbReference>
<dbReference type="RefSeq" id="XP_056514612.1">
    <property type="nucleotide sequence ID" value="XM_056653545.1"/>
</dbReference>
<dbReference type="Proteomes" id="UP001141434">
    <property type="component" value="Unassembled WGS sequence"/>
</dbReference>
<dbReference type="InterPro" id="IPR002347">
    <property type="entry name" value="SDR_fam"/>
</dbReference>
<dbReference type="PRINTS" id="PR00081">
    <property type="entry name" value="GDHRDH"/>
</dbReference>
<reference evidence="3" key="1">
    <citation type="submission" date="2022-11" db="EMBL/GenBank/DDBJ databases">
        <authorList>
            <person name="Petersen C."/>
        </authorList>
    </citation>
    <scope>NUCLEOTIDE SEQUENCE</scope>
    <source>
        <strain evidence="3">IBT 34128</strain>
    </source>
</reference>
<dbReference type="GO" id="GO:0000253">
    <property type="term" value="F:3-beta-hydroxysteroid 3-dehydrogenase (NADP+) activity"/>
    <property type="evidence" value="ECO:0007669"/>
    <property type="project" value="UniProtKB-EC"/>
</dbReference>
<dbReference type="InterPro" id="IPR036291">
    <property type="entry name" value="NAD(P)-bd_dom_sf"/>
</dbReference>
<protein>
    <recommendedName>
        <fullName evidence="2">3beta-hydroxysteroid 3-dehydrogenase</fullName>
        <ecNumber evidence="2">1.1.1.270</ecNumber>
    </recommendedName>
</protein>
<dbReference type="Pfam" id="PF00106">
    <property type="entry name" value="adh_short"/>
    <property type="match status" value="1"/>
</dbReference>
<dbReference type="EC" id="1.1.1.270" evidence="2"/>
<gene>
    <name evidence="3" type="ORF">NUU61_002963</name>
</gene>
<dbReference type="OrthoDB" id="191139at2759"/>
<dbReference type="PANTHER" id="PTHR43647">
    <property type="entry name" value="DEHYDROGENASE"/>
    <property type="match status" value="1"/>
</dbReference>
<reference evidence="3" key="2">
    <citation type="journal article" date="2023" name="IMA Fungus">
        <title>Comparative genomic study of the Penicillium genus elucidates a diverse pangenome and 15 lateral gene transfer events.</title>
        <authorList>
            <person name="Petersen C."/>
            <person name="Sorensen T."/>
            <person name="Nielsen M.R."/>
            <person name="Sondergaard T.E."/>
            <person name="Sorensen J.L."/>
            <person name="Fitzpatrick D.A."/>
            <person name="Frisvad J.C."/>
            <person name="Nielsen K.L."/>
        </authorList>
    </citation>
    <scope>NUCLEOTIDE SEQUENCE</scope>
    <source>
        <strain evidence="3">IBT 34128</strain>
    </source>
</reference>
<organism evidence="3 4">
    <name type="scientific">Penicillium alfredii</name>
    <dbReference type="NCBI Taxonomy" id="1506179"/>
    <lineage>
        <taxon>Eukaryota</taxon>
        <taxon>Fungi</taxon>
        <taxon>Dikarya</taxon>
        <taxon>Ascomycota</taxon>
        <taxon>Pezizomycotina</taxon>
        <taxon>Eurotiomycetes</taxon>
        <taxon>Eurotiomycetidae</taxon>
        <taxon>Eurotiales</taxon>
        <taxon>Aspergillaceae</taxon>
        <taxon>Penicillium</taxon>
    </lineage>
</organism>
<accession>A0A9W9KH28</accession>
<dbReference type="GO" id="GO:0005789">
    <property type="term" value="C:endoplasmic reticulum membrane"/>
    <property type="evidence" value="ECO:0007669"/>
    <property type="project" value="TreeGrafter"/>
</dbReference>
<evidence type="ECO:0000313" key="3">
    <source>
        <dbReference type="EMBL" id="KAJ5105616.1"/>
    </source>
</evidence>
<evidence type="ECO:0000313" key="4">
    <source>
        <dbReference type="Proteomes" id="UP001141434"/>
    </source>
</evidence>
<dbReference type="GO" id="GO:0005741">
    <property type="term" value="C:mitochondrial outer membrane"/>
    <property type="evidence" value="ECO:0007669"/>
    <property type="project" value="TreeGrafter"/>
</dbReference>
<comment type="pathway">
    <text evidence="1">Steroid biosynthesis; zymosterol biosynthesis; zymosterol from lanosterol: step 5/6.</text>
</comment>
<dbReference type="SUPFAM" id="SSF51735">
    <property type="entry name" value="NAD(P)-binding Rossmann-fold domains"/>
    <property type="match status" value="1"/>
</dbReference>
<sequence>MTGTVIITGATGSLALEAVQQLLSSHPSLTIVGTVRNASQNPKSSYLLQLEDLAPQYLGSKLVLKSADLNSLTEVRSFADDVASQVASGELPAISAIICNAFTWSLEDGLRFSRDDYESTFQVNHLAHFLLVMKLLSSMDRERGRVVLLGSGVHDPELQNPLSKLGAHLPDADEDLDQLVKPGPDPAGTEHDMGWRRYATSKLANVMFMHSLNQQLERNPSLRNITVTTMDPGALVSSRAHAVQRPLAKSLFGVVKLLLPVLKLFTYQFRSNADSARDLTALAVDPKYHSVRGYFTGQKQIPSAPMSQDKEKMKALWLACWKWTSLEETETCLSKQVS</sequence>
<dbReference type="GO" id="GO:0005811">
    <property type="term" value="C:lipid droplet"/>
    <property type="evidence" value="ECO:0007669"/>
    <property type="project" value="TreeGrafter"/>
</dbReference>
<dbReference type="GeneID" id="81392713"/>
<dbReference type="EMBL" id="JAPMSZ010000004">
    <property type="protein sequence ID" value="KAJ5105616.1"/>
    <property type="molecule type" value="Genomic_DNA"/>
</dbReference>
<comment type="caution">
    <text evidence="3">The sequence shown here is derived from an EMBL/GenBank/DDBJ whole genome shotgun (WGS) entry which is preliminary data.</text>
</comment>
<dbReference type="AlphaFoldDB" id="A0A9W9KH28"/>
<evidence type="ECO:0000256" key="1">
    <source>
        <dbReference type="ARBA" id="ARBA00023589"/>
    </source>
</evidence>
<evidence type="ECO:0000256" key="2">
    <source>
        <dbReference type="ARBA" id="ARBA00023621"/>
    </source>
</evidence>
<keyword evidence="4" id="KW-1185">Reference proteome</keyword>
<name>A0A9W9KH28_9EURO</name>